<organism evidence="1 2">
    <name type="scientific">Carboxylicivirga linearis</name>
    <dbReference type="NCBI Taxonomy" id="1628157"/>
    <lineage>
        <taxon>Bacteria</taxon>
        <taxon>Pseudomonadati</taxon>
        <taxon>Bacteroidota</taxon>
        <taxon>Bacteroidia</taxon>
        <taxon>Marinilabiliales</taxon>
        <taxon>Marinilabiliaceae</taxon>
        <taxon>Carboxylicivirga</taxon>
    </lineage>
</organism>
<protein>
    <submittedName>
        <fullName evidence="1">Uncharacterized protein</fullName>
    </submittedName>
</protein>
<evidence type="ECO:0000313" key="2">
    <source>
        <dbReference type="Proteomes" id="UP000708576"/>
    </source>
</evidence>
<gene>
    <name evidence="1" type="ORF">KEM10_19985</name>
</gene>
<accession>A0ABS5K1M4</accession>
<reference evidence="1 2" key="1">
    <citation type="journal article" date="2015" name="Int. J. Syst. Evol. Microbiol.">
        <title>Carboxylicivirga linearis sp. nov., isolated from a sea cucumber culture pond.</title>
        <authorList>
            <person name="Wang F.Q."/>
            <person name="Zhou Y.X."/>
            <person name="Lin X.Z."/>
            <person name="Chen G.J."/>
            <person name="Du Z.J."/>
        </authorList>
    </citation>
    <scope>NUCLEOTIDE SEQUENCE [LARGE SCALE GENOMIC DNA]</scope>
    <source>
        <strain evidence="1 2">FB218</strain>
    </source>
</reference>
<dbReference type="Pfam" id="PF19775">
    <property type="entry name" value="DUF6261"/>
    <property type="match status" value="1"/>
</dbReference>
<dbReference type="Proteomes" id="UP000708576">
    <property type="component" value="Unassembled WGS sequence"/>
</dbReference>
<comment type="caution">
    <text evidence="1">The sequence shown here is derived from an EMBL/GenBank/DDBJ whole genome shotgun (WGS) entry which is preliminary data.</text>
</comment>
<dbReference type="InterPro" id="IPR046228">
    <property type="entry name" value="DUF6261"/>
</dbReference>
<dbReference type="EMBL" id="JAGUCO010000025">
    <property type="protein sequence ID" value="MBS2100576.1"/>
    <property type="molecule type" value="Genomic_DNA"/>
</dbReference>
<sequence>MIPKILSQTRALEAYSLSIKICEQLSDYNINDTYLNQLSSSILETSNQLLQASNKTKYKSELTNKDQERDYRFRAIYYLVQGYTYHPDQSIKTHAETLMQLFIHFGLETLNKNFSAESTYIQAILLRLKKDPYSKASEELSGVLENIERLKIAQDDFKQTEQVLMKQRVKEEKEPKTTQLKLKLLKQVNSQLIVYLEAMILANKETYGSYADFIKVVILKNNTTVKKRLKKYQSQNIE</sequence>
<keyword evidence="2" id="KW-1185">Reference proteome</keyword>
<proteinExistence type="predicted"/>
<evidence type="ECO:0000313" key="1">
    <source>
        <dbReference type="EMBL" id="MBS2100576.1"/>
    </source>
</evidence>
<dbReference type="RefSeq" id="WP_212218696.1">
    <property type="nucleotide sequence ID" value="NZ_JAGUCO010000025.1"/>
</dbReference>
<name>A0ABS5K1M4_9BACT</name>